<feature type="compositionally biased region" description="Basic and acidic residues" evidence="7">
    <location>
        <begin position="1812"/>
        <end position="1821"/>
    </location>
</feature>
<dbReference type="PANTHER" id="PTHR46435:SF1">
    <property type="entry name" value="E3 UBIQUITIN-PROTEIN LIGASE HECTD4-RELATED"/>
    <property type="match status" value="1"/>
</dbReference>
<evidence type="ECO:0000256" key="5">
    <source>
        <dbReference type="PROSITE-ProRule" id="PRU00104"/>
    </source>
</evidence>
<feature type="compositionally biased region" description="Basic and acidic residues" evidence="7">
    <location>
        <begin position="383"/>
        <end position="421"/>
    </location>
</feature>
<dbReference type="GO" id="GO:0042593">
    <property type="term" value="P:glucose homeostasis"/>
    <property type="evidence" value="ECO:0007669"/>
    <property type="project" value="TreeGrafter"/>
</dbReference>
<keyword evidence="2 6" id="KW-0863">Zinc-finger</keyword>
<feature type="compositionally biased region" description="Polar residues" evidence="7">
    <location>
        <begin position="4074"/>
        <end position="4084"/>
    </location>
</feature>
<dbReference type="Gene3D" id="2.60.120.920">
    <property type="match status" value="1"/>
</dbReference>
<keyword evidence="3 5" id="KW-0833">Ubl conjugation pathway</keyword>
<keyword evidence="11" id="KW-1185">Reference proteome</keyword>
<evidence type="ECO:0000259" key="9">
    <source>
        <dbReference type="PROSITE" id="PS50237"/>
    </source>
</evidence>
<dbReference type="InterPro" id="IPR001876">
    <property type="entry name" value="Znf_RanBP2"/>
</dbReference>
<evidence type="ECO:0000256" key="3">
    <source>
        <dbReference type="ARBA" id="ARBA00022786"/>
    </source>
</evidence>
<dbReference type="PROSITE" id="PS50237">
    <property type="entry name" value="HECT"/>
    <property type="match status" value="1"/>
</dbReference>
<feature type="region of interest" description="Disordered" evidence="7">
    <location>
        <begin position="3066"/>
        <end position="3096"/>
    </location>
</feature>
<gene>
    <name evidence="10" type="ORF">LOD99_6598</name>
</gene>
<feature type="compositionally biased region" description="Basic and acidic residues" evidence="7">
    <location>
        <begin position="1920"/>
        <end position="1952"/>
    </location>
</feature>
<feature type="compositionally biased region" description="Basic residues" evidence="7">
    <location>
        <begin position="3918"/>
        <end position="3927"/>
    </location>
</feature>
<dbReference type="InterPro" id="IPR043366">
    <property type="entry name" value="HECTD4"/>
</dbReference>
<feature type="compositionally biased region" description="Basic and acidic residues" evidence="7">
    <location>
        <begin position="1872"/>
        <end position="1909"/>
    </location>
</feature>
<feature type="compositionally biased region" description="Basic and acidic residues" evidence="7">
    <location>
        <begin position="1792"/>
        <end position="1802"/>
    </location>
</feature>
<evidence type="ECO:0000256" key="6">
    <source>
        <dbReference type="PROSITE-ProRule" id="PRU00322"/>
    </source>
</evidence>
<dbReference type="GO" id="GO:0008270">
    <property type="term" value="F:zinc ion binding"/>
    <property type="evidence" value="ECO:0007669"/>
    <property type="project" value="UniProtKB-KW"/>
</dbReference>
<evidence type="ECO:0000256" key="4">
    <source>
        <dbReference type="ARBA" id="ARBA00022833"/>
    </source>
</evidence>
<protein>
    <submittedName>
        <fullName evidence="10">E3 ubiquitin-protein ligase HECTD4 isoform X1-like</fullName>
    </submittedName>
</protein>
<feature type="domain" description="HECT" evidence="9">
    <location>
        <begin position="4518"/>
        <end position="4867"/>
    </location>
</feature>
<evidence type="ECO:0000313" key="11">
    <source>
        <dbReference type="Proteomes" id="UP001165289"/>
    </source>
</evidence>
<feature type="region of interest" description="Disordered" evidence="7">
    <location>
        <begin position="4041"/>
        <end position="4118"/>
    </location>
</feature>
<dbReference type="Gene3D" id="3.90.1750.10">
    <property type="entry name" value="Hect, E3 ligase catalytic domains"/>
    <property type="match status" value="1"/>
</dbReference>
<feature type="compositionally biased region" description="Low complexity" evidence="7">
    <location>
        <begin position="4095"/>
        <end position="4117"/>
    </location>
</feature>
<feature type="compositionally biased region" description="Basic and acidic residues" evidence="7">
    <location>
        <begin position="4041"/>
        <end position="4054"/>
    </location>
</feature>
<reference evidence="10 11" key="1">
    <citation type="journal article" date="2023" name="BMC Biol.">
        <title>The compact genome of the sponge Oopsacas minuta (Hexactinellida) is lacking key metazoan core genes.</title>
        <authorList>
            <person name="Santini S."/>
            <person name="Schenkelaars Q."/>
            <person name="Jourda C."/>
            <person name="Duchesne M."/>
            <person name="Belahbib H."/>
            <person name="Rocher C."/>
            <person name="Selva M."/>
            <person name="Riesgo A."/>
            <person name="Vervoort M."/>
            <person name="Leys S.P."/>
            <person name="Kodjabachian L."/>
            <person name="Le Bivic A."/>
            <person name="Borchiellini C."/>
            <person name="Claverie J.M."/>
            <person name="Renard E."/>
        </authorList>
    </citation>
    <scope>NUCLEOTIDE SEQUENCE [LARGE SCALE GENOMIC DNA]</scope>
    <source>
        <strain evidence="10">SPO-2</strain>
    </source>
</reference>
<dbReference type="InterPro" id="IPR043136">
    <property type="entry name" value="B30.2/SPRY_sf"/>
</dbReference>
<dbReference type="InterPro" id="IPR000569">
    <property type="entry name" value="HECT_dom"/>
</dbReference>
<feature type="compositionally biased region" description="Basic and acidic residues" evidence="7">
    <location>
        <begin position="364"/>
        <end position="373"/>
    </location>
</feature>
<keyword evidence="1" id="KW-0479">Metal-binding</keyword>
<name>A0AAV7JMZ5_9METZ</name>
<feature type="region of interest" description="Disordered" evidence="7">
    <location>
        <begin position="3685"/>
        <end position="3710"/>
    </location>
</feature>
<dbReference type="Proteomes" id="UP001165289">
    <property type="component" value="Unassembled WGS sequence"/>
</dbReference>
<evidence type="ECO:0000256" key="7">
    <source>
        <dbReference type="SAM" id="MobiDB-lite"/>
    </source>
</evidence>
<evidence type="ECO:0000313" key="10">
    <source>
        <dbReference type="EMBL" id="KAI6649809.1"/>
    </source>
</evidence>
<keyword evidence="4" id="KW-0862">Zinc</keyword>
<feature type="compositionally biased region" description="Basic and acidic residues" evidence="7">
    <location>
        <begin position="3685"/>
        <end position="3696"/>
    </location>
</feature>
<dbReference type="SUPFAM" id="SSF56204">
    <property type="entry name" value="Hect, E3 ligase catalytic domain"/>
    <property type="match status" value="1"/>
</dbReference>
<evidence type="ECO:0000259" key="8">
    <source>
        <dbReference type="PROSITE" id="PS50199"/>
    </source>
</evidence>
<dbReference type="PANTHER" id="PTHR46435">
    <property type="entry name" value="E3 UBIQUITIN-PROTEIN LIGASE HECTD4-RELATED"/>
    <property type="match status" value="1"/>
</dbReference>
<dbReference type="Gene3D" id="3.30.2160.10">
    <property type="entry name" value="Hect, E3 ligase catalytic domain"/>
    <property type="match status" value="1"/>
</dbReference>
<feature type="region of interest" description="Disordered" evidence="7">
    <location>
        <begin position="1750"/>
        <end position="1959"/>
    </location>
</feature>
<feature type="compositionally biased region" description="Basic and acidic residues" evidence="7">
    <location>
        <begin position="468"/>
        <end position="582"/>
    </location>
</feature>
<feature type="region of interest" description="Disordered" evidence="7">
    <location>
        <begin position="361"/>
        <end position="582"/>
    </location>
</feature>
<feature type="region of interest" description="Disordered" evidence="7">
    <location>
        <begin position="3910"/>
        <end position="3936"/>
    </location>
</feature>
<dbReference type="EMBL" id="JAKMXF010000318">
    <property type="protein sequence ID" value="KAI6649809.1"/>
    <property type="molecule type" value="Genomic_DNA"/>
</dbReference>
<dbReference type="SMART" id="SM00119">
    <property type="entry name" value="HECTc"/>
    <property type="match status" value="1"/>
</dbReference>
<feature type="domain" description="RanBP2-type" evidence="8">
    <location>
        <begin position="3520"/>
        <end position="3552"/>
    </location>
</feature>
<sequence length="4867" mass="549787">MSTLKDEHLQWLALNEHLILLGDGLFRVNDPTEKSETTSQTSAPEDDLLLVDTCSSNLLMQKLRLCPRCLAEQNAYCQFTEYRFKALAYYWYVQQAQLEEARQKERRKGDPFEHQCSGIEKCEKISFQMKLAFIVLTSKPLLSHTDLKDVKLILSTSLVIFHTLRNFDPMQLITEKRESITNLENLLSCWLSNLTQISPLPEHPIEQIVACIVALAQARGTLKSIISAVHTIRQLEDHAPASLMVGGILKKLKQSYEVGWQSFNAFHMVTWSYDDANLPESLPFQNEADCPANEIYPSCASDGHYIYVNKQNGRIIKIGTGLHGTCRGQIYAHTDLEPGWLAFVSGQLLFRPMNIEEKDQDIELEVRKKTSEDSKEEENTESQSKDKPTKEVPEKKEELFEKKLDQQKVKEDQLDKNKDQLGKQVDQAETTDSQAVKKVGRAENEDEQQEMKAVQADKKEIQSVSKAVHSEKIEEKPEKQQDQSQKKENKPEKKEDPLQKEDKPEKKEDPLQKEDKPEKKEDPLQKEDKPEKKEDQLQKEDRPEKKEDPLQKKEDKSEKKEDQSEKKSQKKEGQPEKEEEVIVVKYDPEMDIYKNEDILILQEELVRTMGEDHLEQLKGRDKIQFLAAKIEAQLQEDESEASLNDTWNVAIKTESETPENFDLDDPLLTHSATPSEPSLLCHVLDTKTLKPVCSVFHPVVSSSHSRESTSHLVGDGIRLYRVYQIPGVRRTGKKSSEEFEARVETFELEVTDECVLIVRMVSSVILLRDQSVKDIPKPPSWFFDSPYYTSPGLSPYLKRFYSPTYDSTKQLHTSSGITLRQLYHCACFSNGSYILFLFLSGQALKKTLLTALCYRLGDNFAEYKGIWDLHYVASSSMARSIATSLTTCYDPYNNSLWSCTDTWTDQWMLGVNFSKKMVDIHFGLTLDIVYNPPGQAVRCESYVDIPMNKTKTQSHTEEDDDNKPVKCADVIRNMLYYAGLLACNNLYNKPAPDKYVVLKLMIMQKSVDLLEWVTAISDQFLTLCLLYIIRAFVRSHMLTFEKEDEGKDVLVKLKSICMFLCKSSRTAVELNWIIEPIRRESRYILFQHSSILYEEDDVNIELSDYLELYDIPEHRFICDQMLRSLSYDLENIQLLDQRTSCVLRKEIATRLLKMATKESIDTIRSCAVASDEEFSNLLSTSPFISPILQYVQSYFIYQLKLLIIDPLVMTEMAENPQGGEELNTTIDLPSTPKREVSEIAAEINSVLDCALEVYQEVYHVLSLLFTRSDPSKPGPERLTGLTRLTHGTILGCLLSFYIPSIACFYLSSTDNSSKEEIIARVIDLITISAKVASIYYSYINTTQDGKTFPHYNSLDEFFCSAKNILADPKIPDLSKPGEKILDSIHPLRDDYKFKDSVSIPGAKFLFLRFDSRCSTQLADSDILTVYSGRCNNLKKVAEYGGNVHGYGTRPVYGLMWPKEIIRIEGDTVMIQYEQRSRREGNIPDKVVWGFSVHVFGHESLAESCLPLFMDHFLGSLSVISDFLEEVYFGVDECEDEVKAAPILRLKFLQGCDISVGESKSNGQAQIHKISEKIPEETISKLITKLNKPLPLFQPRLSALIQPKLLMERVLAASEKHFNLAIVNILNPGISSEEEVELFSYIFNKIYALLRKLQLIGNLENQWEMCIDDYVQGFSAEEDTPFFVGLSEVESSQTEFEFLCQILEVPLPSLESQNILVAVNKIQKILKTEVKIRNGTFSWGEEDLELEKEKEKEKKLAKDPEVQPNDIDLTSKIEPIPPEDSQVKPPEGSQSKPSEDSQAKPPEDTQVNPPEDSQVKPPEDSQVKPPVDSQAKPSGESQAKPPEDSPAKPPEATQSKPPEDSQVKPPVDSQAKPSRESQSKPTEDSQAKPPEDTQSKPPEDSQAKPTEDSQVKLPVDSQFKTPEDSQAKPSEDSQAKPSEDSHTKPEHKAEPRPIPEPSQPFSKLKLLLETISEKLHLLFQIESADCFGSKYYRTHSKDMIGLSLEPPSYSRTISVPQITGEAYREKEAETQKPACTKSDIDQLFSYIAISLTKNITAANVINASKHCKKRAKSRLKAIEYIQQLLDLSKVLRWGPLSLSFIIRWLGEGAMIDELYGSGCVAQVKNSFKKTFFNAVNLCVSKPFAYSKNSIYLCITSPNDLYVFDDDVMIQSKLIKVIDSLLSCQSTQNFSGPGFSEEHYQIGTEEISEKNITKTINLAWGSLQYLALQYIYKQDKKKPSEISDTLLTLSKQISFLLEKHLDRTMNLIATCEILATSMLHSLLSLLLKLSKSKLGKELISQSSFVSKLLRLLLDHRPSPSLVYLTLQLCRVVLPLLTERDCADILLPDYSLSINFQASSFTMLDDSSSDLESLDASMVRKTAESNASNIIKLFLLKLGDFLVPDTTSYAGEEQEDNISEEIVITNPEESSEDDSRLTVYVHRRRGEEPKHALPLPIFQPENFECHISGLPFNPARLLNLVTALKDSTKAEYCSTSRSQALRTAQRLAGKQFLVSVGKPTSGKASSLGGFDLKRQQSYEECKQKNEMLRNDPLRPFISGQVAVSMAFEIINMLHSLSTSGADAWVSAIREVISDTLGLVSSIITSIYTLCKNIHKATELHQTPPQAPLKYFAEGKPLVAVLAILGGFKETIHKGAQVRVLNTDCIKDIGVVKEVLDQQSLALVNLQNGVDVNKHRVPKEAFEIPQARLVADSLPMIALDKLNVSEDMINSLLFILSQPSLDLGDVSPTVDASGPEYALCRLYNEIRTRAALLLCRLSQNYEMAKIILKQHPTCLDQFLEVAKQCNPADRDNVLEKQVISLRMMYRDCARPPAPPITIKKTIERKNLVWDIERPYPRVYGVIMTNGMTRVDVVIDPICDLKEFGIRLYSTEPLPPLTPSFYWELELFNPVQDLGQDPIFYMGYAPQELPKADEDDAWKVPQGACLLASNGNVLHCVGDDAMNNVVFSLPKPLTGRDIVGMGWIREKNKSPLGRVYITVNGEKIPQEVNGVAEALFPCLCFLKRTKVWANFGTRNFSYNLGHHHRDAALNLPSAESAEEIVRLFAALPFPPTSDSESDSEEKNPLVVQNSENKEAKKEIEKEPEGVKVFYPETSDSTGYNAKLFYQYELIDSLNDMVWIGPGGRVGLGEDIDKEATDDVQTEAERDKLIKLLIKTWEERVFPALDRRFRNDNERRLGRENIVGALQQGLCDFAVMIAESLYEHEPHTRPQNLKYPTLEDMKVEAEKLNIKSVRKNIILVIKKSPPETGGSSKFNTKEMTKTFGLTGIVLAKEETTNLVQVETYLENEGVLVRYWYPLDLLEKPPKGARKSNIPILRSQSINVYMHRALIKYENALTMKYCQSALVSLLAHTDFRLPVSEYSPLQTPICSPPELLITRISYLKQFSYLSLATALPDSTQIPWSGLSSLQPSDCISALDNKIASLFYKNSQVISSTLYALISECHDAHSLESISAEICSIFQQSSNAISNVSVPITASRESMDIEIPTAACVLVACKHVSDGEMTKKEEAPKEWLCPTCTFSNPGADTSCQMCTGAKPPPKPSTATACRVEASSVVISKTEGPWVRVFVYKGHPSSHKPPKNSVNFFEIVRYPNVLSKDIAIQPYCGAKFPVLLVPDNRIHLQMTTMRDPGANVEVFGIHPDLPLGLAFLQEFSNFLKDKRIQIPSITPKDTKDSLFDEDTKPSKPKSKAIPSSEISEHLTKDEQQDLLDALTFGEVPSFLIDEELSDPKDTSLEVEECLEKPALFVISDYMPLLKQCIEWITEFIHSTNSPPYLREIVFSLLADLIRTAMSIDPASANSLIDSFRKIHYLQEELIELFGKELNSFPGNDSTNIIEESKSLHLPTSVTKGGSGKFSTYFQTLLNLIVAHEEVQRTTPYSEHQTSISIHKAEISVKDPVDRGLPSGRKKDKRPRRPAVTEKKPIEKPKEKISDTWLTSLYYNFSLLDDLYTQRETESMNKLAFEASREILNLNTSRRLLVITGLNSQLKPDDVIDAIKSITVMHGGLVNDELYLPHRKIYKVETSALKKTEEIPPPTDKPESNADVTTTTATPTVEDIPKESAQTDSQSPPVTLTEEEKIQATPISIPTSTPQSTPSSSPSLSNSPKKEVLELLGIAVIELKHSSKATQVREEILREIPKYVSSLDEKVPSNLSVSLASSSFFMGEDQKLNEALDKYCKSRIFTEDKKEIKPQIRQAVTKIFMSCIPPESRPTTLSERGTKEKVSKQNILNSERPDNLLYRFFDAIRGKPTMAEYLNRIFRRWDLTKEGTINLVAFKNICLEATKKDIRSLSRGLACCGYGLTGELLGDIMTEEAYIDWSFEMDQALVYFVNLICRNLSLTPSVLKANEIWPSEALLSHPCTQILQNIPISVVRVRYVILTKLNALFEDLIPFTDFRSAATNTESLGNALLSKRHLLFYDNQTKILEFLIKSTARRAGKDPPVIEIDALHSVEGTQTSPWGSEFYQGVQQLTRTPSPQLCVDLRQIGGEPTYAFDVRMPGVHGNAGSFRHFIWRIVVEIKSSSLPLFVSCPSAGAGFHKDRYILNPTPMTYLEERLLMYLGMFIGVSLRANIPLPLDLMPIFWKQLLSLAPDNTDLCEIDRVTYNLTQQLLDIEMEDFDSLLYEAIEEEEVLPSFQESSELKEKEKKPSEFLKLMRKHCGQSLPNSPIFSQREFYVSLMRKAKLKEYSCEKKVDAIKCGIAATLPIHILKLFSPEGLEFKICGTPQIEIGFLMRHTKYSVGLLEADKHIQFFWQVLKSFSQEELRRFIKFACNLERIPSECPCSQGGEEIRHTPPFPMIIAAPDSKGASNLDERFIRAETCIFQIKLPQYSSLEVMRDHLLYTINARRDPLWDEN</sequence>
<dbReference type="Pfam" id="PF00632">
    <property type="entry name" value="HECT"/>
    <property type="match status" value="1"/>
</dbReference>
<dbReference type="SUPFAM" id="SSF48371">
    <property type="entry name" value="ARM repeat"/>
    <property type="match status" value="1"/>
</dbReference>
<dbReference type="InterPro" id="IPR035983">
    <property type="entry name" value="Hect_E3_ubiquitin_ligase"/>
</dbReference>
<accession>A0AAV7JMZ5</accession>
<evidence type="ECO:0000256" key="1">
    <source>
        <dbReference type="ARBA" id="ARBA00022723"/>
    </source>
</evidence>
<evidence type="ECO:0000256" key="2">
    <source>
        <dbReference type="ARBA" id="ARBA00022771"/>
    </source>
</evidence>
<organism evidence="10 11">
    <name type="scientific">Oopsacas minuta</name>
    <dbReference type="NCBI Taxonomy" id="111878"/>
    <lineage>
        <taxon>Eukaryota</taxon>
        <taxon>Metazoa</taxon>
        <taxon>Porifera</taxon>
        <taxon>Hexactinellida</taxon>
        <taxon>Hexasterophora</taxon>
        <taxon>Lyssacinosida</taxon>
        <taxon>Leucopsacidae</taxon>
        <taxon>Oopsacas</taxon>
    </lineage>
</organism>
<proteinExistence type="predicted"/>
<comment type="caution">
    <text evidence="10">The sequence shown here is derived from an EMBL/GenBank/DDBJ whole genome shotgun (WGS) entry which is preliminary data.</text>
</comment>
<feature type="compositionally biased region" description="Basic and acidic residues" evidence="7">
    <location>
        <begin position="1750"/>
        <end position="1760"/>
    </location>
</feature>
<feature type="active site" description="Glycyl thioester intermediate" evidence="5">
    <location>
        <position position="4833"/>
    </location>
</feature>
<dbReference type="PROSITE" id="PS50199">
    <property type="entry name" value="ZF_RANBP2_2"/>
    <property type="match status" value="1"/>
</dbReference>
<dbReference type="InterPro" id="IPR016024">
    <property type="entry name" value="ARM-type_fold"/>
</dbReference>
<dbReference type="GO" id="GO:0004842">
    <property type="term" value="F:ubiquitin-protein transferase activity"/>
    <property type="evidence" value="ECO:0007669"/>
    <property type="project" value="InterPro"/>
</dbReference>
<feature type="compositionally biased region" description="Basic and acidic residues" evidence="7">
    <location>
        <begin position="3086"/>
        <end position="3096"/>
    </location>
</feature>
<dbReference type="SMART" id="SM00547">
    <property type="entry name" value="ZnF_RBZ"/>
    <property type="match status" value="1"/>
</dbReference>
<dbReference type="PROSITE" id="PS01358">
    <property type="entry name" value="ZF_RANBP2_1"/>
    <property type="match status" value="1"/>
</dbReference>
<dbReference type="Gene3D" id="3.30.2410.10">
    <property type="entry name" value="Hect, E3 ligase catalytic domain"/>
    <property type="match status" value="1"/>
</dbReference>